<dbReference type="HOGENOM" id="CLU_000604_1_2_11"/>
<dbReference type="InterPro" id="IPR027417">
    <property type="entry name" value="P-loop_NTPase"/>
</dbReference>
<dbReference type="EMBL" id="CP001686">
    <property type="protein sequence ID" value="ACV05594.1"/>
    <property type="molecule type" value="Genomic_DNA"/>
</dbReference>
<dbReference type="eggNOG" id="COG1131">
    <property type="taxonomic scope" value="Bacteria"/>
</dbReference>
<gene>
    <name evidence="8" type="ordered locus">Ksed_05240</name>
</gene>
<dbReference type="STRING" id="478801.Ksed_05240"/>
<dbReference type="PROSITE" id="PS50893">
    <property type="entry name" value="ABC_TRANSPORTER_2"/>
    <property type="match status" value="1"/>
</dbReference>
<dbReference type="GO" id="GO:0016887">
    <property type="term" value="F:ATP hydrolysis activity"/>
    <property type="evidence" value="ECO:0007669"/>
    <property type="project" value="InterPro"/>
</dbReference>
<dbReference type="Pfam" id="PF00005">
    <property type="entry name" value="ABC_tran"/>
    <property type="match status" value="1"/>
</dbReference>
<dbReference type="KEGG" id="kse:Ksed_05240"/>
<keyword evidence="4" id="KW-0547">Nucleotide-binding</keyword>
<dbReference type="GO" id="GO:0005886">
    <property type="term" value="C:plasma membrane"/>
    <property type="evidence" value="ECO:0007669"/>
    <property type="project" value="UniProtKB-SubCell"/>
</dbReference>
<evidence type="ECO:0000256" key="3">
    <source>
        <dbReference type="ARBA" id="ARBA00022448"/>
    </source>
</evidence>
<evidence type="ECO:0000313" key="9">
    <source>
        <dbReference type="Proteomes" id="UP000006666"/>
    </source>
</evidence>
<evidence type="ECO:0000256" key="6">
    <source>
        <dbReference type="ARBA" id="ARBA00023251"/>
    </source>
</evidence>
<sequence length="239" mass="25812">MTLRAENISVGYRRKVVFEELDWTLRPGDRVVLLGPNGAGKTSLMKTCAGLLRPRGGRVATHEHEAATPQELAEAVALMPQQITAVPRLSCREQVAYAGWLAGLPTSEAEQRADGALVAVGLTDQAATRSKALSGGQLRRLGLAESLVRRTGVLLLDEPTAGLDPAQRARFRRVLADLPPENTVVVSTHETHDIAEAFTRVCILDSGRFVFDGSPEELLERTGAHTIELAYAQIMENAA</sequence>
<evidence type="ECO:0000259" key="7">
    <source>
        <dbReference type="PROSITE" id="PS50893"/>
    </source>
</evidence>
<accession>C7NL52</accession>
<keyword evidence="5" id="KW-0067">ATP-binding</keyword>
<dbReference type="PANTHER" id="PTHR42711:SF5">
    <property type="entry name" value="ABC TRANSPORTER ATP-BINDING PROTEIN NATA"/>
    <property type="match status" value="1"/>
</dbReference>
<evidence type="ECO:0000313" key="8">
    <source>
        <dbReference type="EMBL" id="ACV05594.1"/>
    </source>
</evidence>
<protein>
    <submittedName>
        <fullName evidence="8">ABC-type multidrug transport system, ATPase component</fullName>
    </submittedName>
</protein>
<reference evidence="8 9" key="1">
    <citation type="journal article" date="2009" name="Stand. Genomic Sci.">
        <title>Complete genome sequence of Kytococcus sedentarius type strain (541).</title>
        <authorList>
            <person name="Sims D."/>
            <person name="Brettin T."/>
            <person name="Detter J.C."/>
            <person name="Han C."/>
            <person name="Lapidus A."/>
            <person name="Copeland A."/>
            <person name="Glavina Del Rio T."/>
            <person name="Nolan M."/>
            <person name="Chen F."/>
            <person name="Lucas S."/>
            <person name="Tice H."/>
            <person name="Cheng J.F."/>
            <person name="Bruce D."/>
            <person name="Goodwin L."/>
            <person name="Pitluck S."/>
            <person name="Ovchinnikova G."/>
            <person name="Pati A."/>
            <person name="Ivanova N."/>
            <person name="Mavrommatis K."/>
            <person name="Chen A."/>
            <person name="Palaniappan K."/>
            <person name="D'haeseleer P."/>
            <person name="Chain P."/>
            <person name="Bristow J."/>
            <person name="Eisen J.A."/>
            <person name="Markowitz V."/>
            <person name="Hugenholtz P."/>
            <person name="Schneider S."/>
            <person name="Goker M."/>
            <person name="Pukall R."/>
            <person name="Kyrpides N.C."/>
            <person name="Klenk H.P."/>
        </authorList>
    </citation>
    <scope>NUCLEOTIDE SEQUENCE [LARGE SCALE GENOMIC DNA]</scope>
    <source>
        <strain evidence="9">ATCC 14392 / DSM 20547 / JCM 11482 / CCUG 33030 / NBRC 15357 / NCTC 11040 / CCM 314 / 541</strain>
    </source>
</reference>
<keyword evidence="9" id="KW-1185">Reference proteome</keyword>
<dbReference type="InterPro" id="IPR050763">
    <property type="entry name" value="ABC_transporter_ATP-binding"/>
</dbReference>
<dbReference type="AlphaFoldDB" id="C7NL52"/>
<keyword evidence="3" id="KW-0813">Transport</keyword>
<evidence type="ECO:0000256" key="2">
    <source>
        <dbReference type="ARBA" id="ARBA00005417"/>
    </source>
</evidence>
<evidence type="ECO:0000256" key="5">
    <source>
        <dbReference type="ARBA" id="ARBA00022840"/>
    </source>
</evidence>
<evidence type="ECO:0000256" key="1">
    <source>
        <dbReference type="ARBA" id="ARBA00004202"/>
    </source>
</evidence>
<dbReference type="PANTHER" id="PTHR42711">
    <property type="entry name" value="ABC TRANSPORTER ATP-BINDING PROTEIN"/>
    <property type="match status" value="1"/>
</dbReference>
<dbReference type="InterPro" id="IPR017871">
    <property type="entry name" value="ABC_transporter-like_CS"/>
</dbReference>
<comment type="similarity">
    <text evidence="2">Belongs to the ABC transporter superfamily.</text>
</comment>
<dbReference type="RefSeq" id="WP_012802012.1">
    <property type="nucleotide sequence ID" value="NC_013169.1"/>
</dbReference>
<feature type="domain" description="ABC transporter" evidence="7">
    <location>
        <begin position="3"/>
        <end position="231"/>
    </location>
</feature>
<organism evidence="8 9">
    <name type="scientific">Kytococcus sedentarius (strain ATCC 14392 / DSM 20547 / JCM 11482 / CCUG 33030 / NBRC 15357 / NCTC 11040 / CCM 314 / 541)</name>
    <name type="common">Micrococcus sedentarius</name>
    <dbReference type="NCBI Taxonomy" id="478801"/>
    <lineage>
        <taxon>Bacteria</taxon>
        <taxon>Bacillati</taxon>
        <taxon>Actinomycetota</taxon>
        <taxon>Actinomycetes</taxon>
        <taxon>Micrococcales</taxon>
        <taxon>Kytococcaceae</taxon>
        <taxon>Kytococcus</taxon>
    </lineage>
</organism>
<comment type="subcellular location">
    <subcellularLocation>
        <location evidence="1">Cell membrane</location>
        <topology evidence="1">Peripheral membrane protein</topology>
    </subcellularLocation>
</comment>
<proteinExistence type="inferred from homology"/>
<dbReference type="InterPro" id="IPR003593">
    <property type="entry name" value="AAA+_ATPase"/>
</dbReference>
<keyword evidence="6" id="KW-0046">Antibiotic resistance</keyword>
<evidence type="ECO:0000256" key="4">
    <source>
        <dbReference type="ARBA" id="ARBA00022741"/>
    </source>
</evidence>
<dbReference type="PROSITE" id="PS00211">
    <property type="entry name" value="ABC_TRANSPORTER_1"/>
    <property type="match status" value="1"/>
</dbReference>
<dbReference type="InterPro" id="IPR003439">
    <property type="entry name" value="ABC_transporter-like_ATP-bd"/>
</dbReference>
<dbReference type="GO" id="GO:0005524">
    <property type="term" value="F:ATP binding"/>
    <property type="evidence" value="ECO:0007669"/>
    <property type="project" value="UniProtKB-KW"/>
</dbReference>
<dbReference type="SMART" id="SM00382">
    <property type="entry name" value="AAA"/>
    <property type="match status" value="1"/>
</dbReference>
<dbReference type="Gene3D" id="3.40.50.300">
    <property type="entry name" value="P-loop containing nucleotide triphosphate hydrolases"/>
    <property type="match status" value="1"/>
</dbReference>
<dbReference type="GO" id="GO:0046677">
    <property type="term" value="P:response to antibiotic"/>
    <property type="evidence" value="ECO:0007669"/>
    <property type="project" value="UniProtKB-KW"/>
</dbReference>
<name>C7NL52_KYTSD</name>
<dbReference type="Proteomes" id="UP000006666">
    <property type="component" value="Chromosome"/>
</dbReference>
<dbReference type="SUPFAM" id="SSF52540">
    <property type="entry name" value="P-loop containing nucleoside triphosphate hydrolases"/>
    <property type="match status" value="1"/>
</dbReference>